<reference evidence="3" key="1">
    <citation type="journal article" date="2012" name="Proc. Natl. Acad. Sci. U.S.A.">
        <title>Antigenic diversity is generated by distinct evolutionary mechanisms in African trypanosome species.</title>
        <authorList>
            <person name="Jackson A.P."/>
            <person name="Berry A."/>
            <person name="Aslett M."/>
            <person name="Allison H.C."/>
            <person name="Burton P."/>
            <person name="Vavrova-Anderson J."/>
            <person name="Brown R."/>
            <person name="Browne H."/>
            <person name="Corton N."/>
            <person name="Hauser H."/>
            <person name="Gamble J."/>
            <person name="Gilderthorp R."/>
            <person name="Marcello L."/>
            <person name="McQuillan J."/>
            <person name="Otto T.D."/>
            <person name="Quail M.A."/>
            <person name="Sanders M.J."/>
            <person name="van Tonder A."/>
            <person name="Ginger M.L."/>
            <person name="Field M.C."/>
            <person name="Barry J.D."/>
            <person name="Hertz-Fowler C."/>
            <person name="Berriman M."/>
        </authorList>
    </citation>
    <scope>NUCLEOTIDE SEQUENCE</scope>
    <source>
        <strain evidence="3">IL3000</strain>
    </source>
</reference>
<dbReference type="AlphaFoldDB" id="G0UQ38"/>
<dbReference type="PANTHER" id="PTHR15337:SF11">
    <property type="entry name" value="THIOREDOXIN DOMAIN-CONTAINING PROTEIN"/>
    <property type="match status" value="1"/>
</dbReference>
<keyword evidence="1 2" id="KW-0732">Signal</keyword>
<feature type="chain" id="PRO_5003410263" description="Thioredoxin domain-containing protein" evidence="2">
    <location>
        <begin position="19"/>
        <end position="256"/>
    </location>
</feature>
<proteinExistence type="predicted"/>
<evidence type="ECO:0000313" key="3">
    <source>
        <dbReference type="EMBL" id="CCC91499.1"/>
    </source>
</evidence>
<dbReference type="InterPro" id="IPR051099">
    <property type="entry name" value="AGR/TXD"/>
</dbReference>
<organism evidence="3">
    <name type="scientific">Trypanosoma congolense (strain IL3000)</name>
    <dbReference type="NCBI Taxonomy" id="1068625"/>
    <lineage>
        <taxon>Eukaryota</taxon>
        <taxon>Discoba</taxon>
        <taxon>Euglenozoa</taxon>
        <taxon>Kinetoplastea</taxon>
        <taxon>Metakinetoplastina</taxon>
        <taxon>Trypanosomatida</taxon>
        <taxon>Trypanosomatidae</taxon>
        <taxon>Trypanosoma</taxon>
        <taxon>Nannomonas</taxon>
    </lineage>
</organism>
<evidence type="ECO:0000256" key="1">
    <source>
        <dbReference type="ARBA" id="ARBA00022729"/>
    </source>
</evidence>
<evidence type="ECO:0008006" key="4">
    <source>
        <dbReference type="Google" id="ProtNLM"/>
    </source>
</evidence>
<protein>
    <recommendedName>
        <fullName evidence="4">Thioredoxin domain-containing protein</fullName>
    </recommendedName>
</protein>
<name>G0UQ38_TRYCI</name>
<dbReference type="Gene3D" id="3.40.30.10">
    <property type="entry name" value="Glutaredoxin"/>
    <property type="match status" value="1"/>
</dbReference>
<dbReference type="EMBL" id="HE575320">
    <property type="protein sequence ID" value="CCC91499.1"/>
    <property type="molecule type" value="Genomic_DNA"/>
</dbReference>
<dbReference type="VEuPathDB" id="TriTrypDB:TcIL3000_7_3130"/>
<dbReference type="PANTHER" id="PTHR15337">
    <property type="entry name" value="ANTERIOR GRADIENT PROTEIN-RELATED"/>
    <property type="match status" value="1"/>
</dbReference>
<accession>G0UQ38</accession>
<evidence type="ECO:0000256" key="2">
    <source>
        <dbReference type="SAM" id="SignalP"/>
    </source>
</evidence>
<gene>
    <name evidence="3" type="ORF">TCIL3000_7_3130</name>
</gene>
<feature type="signal peptide" evidence="2">
    <location>
        <begin position="1"/>
        <end position="18"/>
    </location>
</feature>
<sequence length="256" mass="28873">MITTFLICLLSWESYTFAKDPDLSYGDDTNHQAKSNVIAKSSVLGRHVGHIPWVSWSQLVHSVTAARCTLLSNGSLLDRSAAFKDISEHDPYLLSTARSISSDTVCHLPIFLFFHNEKCPVCRLLIDEISTNPEFELLSEYMTMVSVETLDDLIHTYPYPRPRLYGMSPLSRGSGRRLGLSVREKELLQKTLAPQGEYVPRVFFLFPHNGSVMPVFNKGPDSDSSHLHFYSKVESLLGSMVSAIRIMDKKVNVYNL</sequence>